<evidence type="ECO:0000256" key="2">
    <source>
        <dbReference type="ARBA" id="ARBA00022723"/>
    </source>
</evidence>
<proteinExistence type="predicted"/>
<keyword evidence="3 5" id="KW-0378">Hydrolase</keyword>
<dbReference type="Pfam" id="PF00702">
    <property type="entry name" value="Hydrolase"/>
    <property type="match status" value="1"/>
</dbReference>
<dbReference type="InterPro" id="IPR006439">
    <property type="entry name" value="HAD-SF_hydro_IA"/>
</dbReference>
<evidence type="ECO:0000256" key="1">
    <source>
        <dbReference type="ARBA" id="ARBA00001946"/>
    </source>
</evidence>
<accession>A0AAP9MEJ4</accession>
<dbReference type="InterPro" id="IPR036412">
    <property type="entry name" value="HAD-like_sf"/>
</dbReference>
<dbReference type="PANTHER" id="PTHR46470">
    <property type="entry name" value="N-ACYLNEURAMINATE-9-PHOSPHATASE"/>
    <property type="match status" value="1"/>
</dbReference>
<dbReference type="GO" id="GO:0044281">
    <property type="term" value="P:small molecule metabolic process"/>
    <property type="evidence" value="ECO:0007669"/>
    <property type="project" value="UniProtKB-ARBA"/>
</dbReference>
<dbReference type="GO" id="GO:0016791">
    <property type="term" value="F:phosphatase activity"/>
    <property type="evidence" value="ECO:0007669"/>
    <property type="project" value="TreeGrafter"/>
</dbReference>
<dbReference type="SFLD" id="SFLDS00003">
    <property type="entry name" value="Haloacid_Dehalogenase"/>
    <property type="match status" value="1"/>
</dbReference>
<dbReference type="Proteomes" id="UP000503330">
    <property type="component" value="Chromosome"/>
</dbReference>
<organism evidence="5 6">
    <name type="scientific">Clostridium innocuum</name>
    <dbReference type="NCBI Taxonomy" id="1522"/>
    <lineage>
        <taxon>Bacteria</taxon>
        <taxon>Bacillati</taxon>
        <taxon>Bacillota</taxon>
        <taxon>Clostridia</taxon>
        <taxon>Eubacteriales</taxon>
        <taxon>Clostridiaceae</taxon>
        <taxon>Clostridium</taxon>
    </lineage>
</organism>
<evidence type="ECO:0000256" key="3">
    <source>
        <dbReference type="ARBA" id="ARBA00022801"/>
    </source>
</evidence>
<keyword evidence="4" id="KW-0460">Magnesium</keyword>
<sequence length="227" mass="25980">MTKQITHICFDLDDTLYEQITPFKQALLSVKPVQEELLREIYASFRMHSNELFFLHQRKEISFQTMHIKRIQLAMADYGISISDKEAECFQLNYQQGQYAISLSKDTVQLLAYVSSKGVKISMITNGPEEHQRRKIKSLGLQSWIEEKDILISSAVGISKPDSRIFHMVDQSALYVGDSYENDIIGAKGAGWDVIWLNKYGLPDKSGLADYIVQNDGELLQLIRQLI</sequence>
<dbReference type="InterPro" id="IPR051400">
    <property type="entry name" value="HAD-like_hydrolase"/>
</dbReference>
<dbReference type="GO" id="GO:0046872">
    <property type="term" value="F:metal ion binding"/>
    <property type="evidence" value="ECO:0007669"/>
    <property type="project" value="UniProtKB-KW"/>
</dbReference>
<dbReference type="InterPro" id="IPR023198">
    <property type="entry name" value="PGP-like_dom2"/>
</dbReference>
<protein>
    <submittedName>
        <fullName evidence="5">HAD family hydrolase</fullName>
    </submittedName>
</protein>
<dbReference type="Gene3D" id="3.40.50.1000">
    <property type="entry name" value="HAD superfamily/HAD-like"/>
    <property type="match status" value="1"/>
</dbReference>
<evidence type="ECO:0000313" key="5">
    <source>
        <dbReference type="EMBL" id="QJA01134.1"/>
    </source>
</evidence>
<dbReference type="InterPro" id="IPR023214">
    <property type="entry name" value="HAD_sf"/>
</dbReference>
<dbReference type="NCBIfam" id="TIGR01549">
    <property type="entry name" value="HAD-SF-IA-v1"/>
    <property type="match status" value="1"/>
</dbReference>
<comment type="cofactor">
    <cofactor evidence="1">
        <name>Mg(2+)</name>
        <dbReference type="ChEBI" id="CHEBI:18420"/>
    </cofactor>
</comment>
<gene>
    <name evidence="5" type="ORF">G4D54_01265</name>
</gene>
<dbReference type="PRINTS" id="PR00413">
    <property type="entry name" value="HADHALOGNASE"/>
</dbReference>
<dbReference type="SUPFAM" id="SSF56784">
    <property type="entry name" value="HAD-like"/>
    <property type="match status" value="1"/>
</dbReference>
<keyword evidence="2" id="KW-0479">Metal-binding</keyword>
<evidence type="ECO:0000256" key="4">
    <source>
        <dbReference type="ARBA" id="ARBA00022842"/>
    </source>
</evidence>
<dbReference type="EMBL" id="CP048838">
    <property type="protein sequence ID" value="QJA01134.1"/>
    <property type="molecule type" value="Genomic_DNA"/>
</dbReference>
<dbReference type="SFLD" id="SFLDG01129">
    <property type="entry name" value="C1.5:_HAD__Beta-PGM__Phosphata"/>
    <property type="match status" value="1"/>
</dbReference>
<reference evidence="5 6" key="1">
    <citation type="submission" date="2020-02" db="EMBL/GenBank/DDBJ databases">
        <authorList>
            <person name="Kociolek L.K."/>
            <person name="Ozer E.A."/>
        </authorList>
    </citation>
    <scope>NUCLEOTIDE SEQUENCE [LARGE SCALE GENOMIC DNA]</scope>
    <source>
        <strain evidence="5 6">ATCC 14501</strain>
    </source>
</reference>
<dbReference type="GeneID" id="61924124"/>
<dbReference type="Gene3D" id="1.10.150.240">
    <property type="entry name" value="Putative phosphatase, domain 2"/>
    <property type="match status" value="1"/>
</dbReference>
<name>A0AAP9MEJ4_CLOIN</name>
<dbReference type="RefSeq" id="WP_008727955.1">
    <property type="nucleotide sequence ID" value="NZ_BAAACC010000012.1"/>
</dbReference>
<dbReference type="AlphaFoldDB" id="A0AAP9MEJ4"/>
<dbReference type="PANTHER" id="PTHR46470:SF2">
    <property type="entry name" value="GLYCERALDEHYDE 3-PHOSPHATE PHOSPHATASE"/>
    <property type="match status" value="1"/>
</dbReference>
<evidence type="ECO:0000313" key="6">
    <source>
        <dbReference type="Proteomes" id="UP000503330"/>
    </source>
</evidence>